<comment type="similarity">
    <text evidence="2">Belongs to the oxidase-dependent Fe transporter (OFeT) (TC 9.A.10.1) family.</text>
</comment>
<evidence type="ECO:0000256" key="6">
    <source>
        <dbReference type="SAM" id="Phobius"/>
    </source>
</evidence>
<accession>A0ABU0S560</accession>
<evidence type="ECO:0000256" key="1">
    <source>
        <dbReference type="ARBA" id="ARBA00004141"/>
    </source>
</evidence>
<keyword evidence="5 6" id="KW-0472">Membrane</keyword>
<protein>
    <submittedName>
        <fullName evidence="7">High-affinity iron transporter</fullName>
    </submittedName>
</protein>
<feature type="transmembrane region" description="Helical" evidence="6">
    <location>
        <begin position="117"/>
        <end position="141"/>
    </location>
</feature>
<evidence type="ECO:0000313" key="8">
    <source>
        <dbReference type="Proteomes" id="UP001237780"/>
    </source>
</evidence>
<feature type="transmembrane region" description="Helical" evidence="6">
    <location>
        <begin position="69"/>
        <end position="89"/>
    </location>
</feature>
<feature type="transmembrane region" description="Helical" evidence="6">
    <location>
        <begin position="244"/>
        <end position="262"/>
    </location>
</feature>
<reference evidence="7 8" key="1">
    <citation type="submission" date="2023-07" db="EMBL/GenBank/DDBJ databases">
        <title>Comparative genomics of wheat-associated soil bacteria to identify genetic determinants of phenazine resistance.</title>
        <authorList>
            <person name="Mouncey N."/>
        </authorList>
    </citation>
    <scope>NUCLEOTIDE SEQUENCE [LARGE SCALE GENOMIC DNA]</scope>
    <source>
        <strain evidence="7 8">W4I11</strain>
    </source>
</reference>
<proteinExistence type="inferred from homology"/>
<dbReference type="NCBIfam" id="NF041756">
    <property type="entry name" value="EfeU"/>
    <property type="match status" value="1"/>
</dbReference>
<feature type="transmembrane region" description="Helical" evidence="6">
    <location>
        <begin position="214"/>
        <end position="238"/>
    </location>
</feature>
<dbReference type="Proteomes" id="UP001237780">
    <property type="component" value="Unassembled WGS sequence"/>
</dbReference>
<dbReference type="Pfam" id="PF03239">
    <property type="entry name" value="FTR1"/>
    <property type="match status" value="1"/>
</dbReference>
<feature type="transmembrane region" description="Helical" evidence="6">
    <location>
        <begin position="153"/>
        <end position="173"/>
    </location>
</feature>
<sequence length="278" mass="29830">MLVPFLIMLREGIEAALIVGIVASYLQTGRGAWMPAVWVGIFLAIALSLFVGAGLQLVSAEFPQKAQEFFEAIVGVIAAVVLLSMVFWMRKAARSIKSELHASIDNALAHSSGQTTALIAMVFFAVAREGLESVFFLLAIFQQSTSNDASLGALLGILVSIVIGYGIYAGGIRLNLRRFFYWTGIFIIIVAAGILSGSLRHFHEAGVWNSFQTVLFDFSGVLPVASPLGTLLSGIFGYQDAPTLGEAIVYIGFLLISLFFFLRPASAPAPSASPKFSR</sequence>
<feature type="transmembrane region" description="Helical" evidence="6">
    <location>
        <begin position="32"/>
        <end position="57"/>
    </location>
</feature>
<evidence type="ECO:0000256" key="3">
    <source>
        <dbReference type="ARBA" id="ARBA00022692"/>
    </source>
</evidence>
<comment type="subcellular location">
    <subcellularLocation>
        <location evidence="1">Membrane</location>
        <topology evidence="1">Multi-pass membrane protein</topology>
    </subcellularLocation>
</comment>
<name>A0ABU0S560_9HYPH</name>
<evidence type="ECO:0000256" key="4">
    <source>
        <dbReference type="ARBA" id="ARBA00022989"/>
    </source>
</evidence>
<dbReference type="PANTHER" id="PTHR31632">
    <property type="entry name" value="IRON TRANSPORTER FTH1"/>
    <property type="match status" value="1"/>
</dbReference>
<evidence type="ECO:0000256" key="5">
    <source>
        <dbReference type="ARBA" id="ARBA00023136"/>
    </source>
</evidence>
<dbReference type="InterPro" id="IPR004923">
    <property type="entry name" value="FTR1/Fip1/EfeU"/>
</dbReference>
<gene>
    <name evidence="7" type="ORF">QFZ34_001062</name>
</gene>
<keyword evidence="8" id="KW-1185">Reference proteome</keyword>
<evidence type="ECO:0000256" key="2">
    <source>
        <dbReference type="ARBA" id="ARBA00008333"/>
    </source>
</evidence>
<evidence type="ECO:0000313" key="7">
    <source>
        <dbReference type="EMBL" id="MDQ0995885.1"/>
    </source>
</evidence>
<feature type="transmembrane region" description="Helical" evidence="6">
    <location>
        <begin position="179"/>
        <end position="202"/>
    </location>
</feature>
<keyword evidence="4 6" id="KW-1133">Transmembrane helix</keyword>
<comment type="caution">
    <text evidence="7">The sequence shown here is derived from an EMBL/GenBank/DDBJ whole genome shotgun (WGS) entry which is preliminary data.</text>
</comment>
<dbReference type="EMBL" id="JAUSZT010000002">
    <property type="protein sequence ID" value="MDQ0995885.1"/>
    <property type="molecule type" value="Genomic_DNA"/>
</dbReference>
<dbReference type="PANTHER" id="PTHR31632:SF2">
    <property type="entry name" value="PLASMA MEMBRANE IRON PERMEASE"/>
    <property type="match status" value="1"/>
</dbReference>
<dbReference type="RefSeq" id="WP_307277757.1">
    <property type="nucleotide sequence ID" value="NZ_JAUSZT010000002.1"/>
</dbReference>
<keyword evidence="3 6" id="KW-0812">Transmembrane</keyword>
<organism evidence="7 8">
    <name type="scientific">Phyllobacterium ifriqiyense</name>
    <dbReference type="NCBI Taxonomy" id="314238"/>
    <lineage>
        <taxon>Bacteria</taxon>
        <taxon>Pseudomonadati</taxon>
        <taxon>Pseudomonadota</taxon>
        <taxon>Alphaproteobacteria</taxon>
        <taxon>Hyphomicrobiales</taxon>
        <taxon>Phyllobacteriaceae</taxon>
        <taxon>Phyllobacterium</taxon>
    </lineage>
</organism>